<organism evidence="1 2">
    <name type="scientific">Penicillium thymicola</name>
    <dbReference type="NCBI Taxonomy" id="293382"/>
    <lineage>
        <taxon>Eukaryota</taxon>
        <taxon>Fungi</taxon>
        <taxon>Dikarya</taxon>
        <taxon>Ascomycota</taxon>
        <taxon>Pezizomycotina</taxon>
        <taxon>Eurotiomycetes</taxon>
        <taxon>Eurotiomycetidae</taxon>
        <taxon>Eurotiales</taxon>
        <taxon>Aspergillaceae</taxon>
        <taxon>Penicillium</taxon>
    </lineage>
</organism>
<comment type="caution">
    <text evidence="1">The sequence shown here is derived from an EMBL/GenBank/DDBJ whole genome shotgun (WGS) entry which is preliminary data.</text>
</comment>
<reference evidence="1" key="1">
    <citation type="submission" date="2015-06" db="EMBL/GenBank/DDBJ databases">
        <authorList>
            <person name="Nguyen H."/>
        </authorList>
    </citation>
    <scope>NUCLEOTIDE SEQUENCE</scope>
    <source>
        <strain evidence="1">DAOM 180753</strain>
    </source>
</reference>
<dbReference type="Proteomes" id="UP001227192">
    <property type="component" value="Unassembled WGS sequence"/>
</dbReference>
<keyword evidence="2" id="KW-1185">Reference proteome</keyword>
<name>A0AAI9X1L7_PENTH</name>
<accession>A0AAI9X1L7</accession>
<evidence type="ECO:0000313" key="2">
    <source>
        <dbReference type="Proteomes" id="UP001227192"/>
    </source>
</evidence>
<evidence type="ECO:0000313" key="1">
    <source>
        <dbReference type="EMBL" id="KAJ9474470.1"/>
    </source>
</evidence>
<proteinExistence type="predicted"/>
<reference evidence="1" key="2">
    <citation type="journal article" date="2016" name="Fungal Biol.">
        <title>Ochratoxin A production by Penicillium thymicola.</title>
        <authorList>
            <person name="Nguyen H.D.T."/>
            <person name="McMullin D.R."/>
            <person name="Ponomareva E."/>
            <person name="Riley R."/>
            <person name="Pomraning K.R."/>
            <person name="Baker S.E."/>
            <person name="Seifert K.A."/>
        </authorList>
    </citation>
    <scope>NUCLEOTIDE SEQUENCE</scope>
    <source>
        <strain evidence="1">DAOM 180753</strain>
    </source>
</reference>
<protein>
    <submittedName>
        <fullName evidence="1">Uncharacterized protein</fullName>
    </submittedName>
</protein>
<dbReference type="EMBL" id="LACB01001880">
    <property type="protein sequence ID" value="KAJ9474470.1"/>
    <property type="molecule type" value="Genomic_DNA"/>
</dbReference>
<dbReference type="AlphaFoldDB" id="A0AAI9X1L7"/>
<sequence length="296" mass="33568">MTVEYKPPHKLTVENLRVGLQPKLDFWDEVVQRKEIPTDEAEKLKYNAEQIVGSVLTQEYHVMLWEGLEVSYVTIGLALVLLRIPQDDPGTLLYFLCEPNMEIDGNDDDNYRQPRTAIARVLCLSLMSSLSAIRDHAWRTSAMGQLNTWETSLELNIRDLLILVPKALVLNGYLRHPCHRQHHKAVRSSDLVVHRRKLSLAQISPPMIRIQIIRRPKLGESGLSAKSLLPLLISQEGQEALAMVEVGSTDIMPRNFVPNDAYLGFNSTACWITNAQMWTCTECVKMTNGIPLQEMA</sequence>
<gene>
    <name evidence="1" type="ORF">VN97_g13256</name>
</gene>